<keyword evidence="1" id="KW-0479">Metal-binding</keyword>
<organism evidence="4">
    <name type="scientific">Tanacetum cinerariifolium</name>
    <name type="common">Dalmatian daisy</name>
    <name type="synonym">Chrysanthemum cinerariifolium</name>
    <dbReference type="NCBI Taxonomy" id="118510"/>
    <lineage>
        <taxon>Eukaryota</taxon>
        <taxon>Viridiplantae</taxon>
        <taxon>Streptophyta</taxon>
        <taxon>Embryophyta</taxon>
        <taxon>Tracheophyta</taxon>
        <taxon>Spermatophyta</taxon>
        <taxon>Magnoliopsida</taxon>
        <taxon>eudicotyledons</taxon>
        <taxon>Gunneridae</taxon>
        <taxon>Pentapetalae</taxon>
        <taxon>asterids</taxon>
        <taxon>campanulids</taxon>
        <taxon>Asterales</taxon>
        <taxon>Asteraceae</taxon>
        <taxon>Asteroideae</taxon>
        <taxon>Anthemideae</taxon>
        <taxon>Anthemidinae</taxon>
        <taxon>Tanacetum</taxon>
    </lineage>
</organism>
<name>A0A699GHY0_TANCI</name>
<dbReference type="SUPFAM" id="SSF57756">
    <property type="entry name" value="Retrovirus zinc finger-like domains"/>
    <property type="match status" value="1"/>
</dbReference>
<dbReference type="AlphaFoldDB" id="A0A699GHY0"/>
<evidence type="ECO:0000313" key="4">
    <source>
        <dbReference type="EMBL" id="GEU29051.1"/>
    </source>
</evidence>
<proteinExistence type="predicted"/>
<dbReference type="InterPro" id="IPR036875">
    <property type="entry name" value="Znf_CCHC_sf"/>
</dbReference>
<dbReference type="GO" id="GO:0008270">
    <property type="term" value="F:zinc ion binding"/>
    <property type="evidence" value="ECO:0007669"/>
    <property type="project" value="UniProtKB-KW"/>
</dbReference>
<evidence type="ECO:0000256" key="1">
    <source>
        <dbReference type="PROSITE-ProRule" id="PRU00047"/>
    </source>
</evidence>
<keyword evidence="1" id="KW-0863">Zinc-finger</keyword>
<dbReference type="PROSITE" id="PS50158">
    <property type="entry name" value="ZF_CCHC"/>
    <property type="match status" value="1"/>
</dbReference>
<feature type="region of interest" description="Disordered" evidence="2">
    <location>
        <begin position="370"/>
        <end position="418"/>
    </location>
</feature>
<keyword evidence="1" id="KW-0862">Zinc</keyword>
<dbReference type="EMBL" id="BKCJ010000040">
    <property type="protein sequence ID" value="GEU29051.1"/>
    <property type="molecule type" value="Genomic_DNA"/>
</dbReference>
<keyword evidence="4" id="KW-0695">RNA-directed DNA polymerase</keyword>
<keyword evidence="4" id="KW-0548">Nucleotidyltransferase</keyword>
<reference evidence="4" key="1">
    <citation type="journal article" date="2019" name="Sci. Rep.">
        <title>Draft genome of Tanacetum cinerariifolium, the natural source of mosquito coil.</title>
        <authorList>
            <person name="Yamashiro T."/>
            <person name="Shiraishi A."/>
            <person name="Satake H."/>
            <person name="Nakayama K."/>
        </authorList>
    </citation>
    <scope>NUCLEOTIDE SEQUENCE</scope>
</reference>
<dbReference type="Gene3D" id="4.10.60.10">
    <property type="entry name" value="Zinc finger, CCHC-type"/>
    <property type="match status" value="1"/>
</dbReference>
<dbReference type="GO" id="GO:0003676">
    <property type="term" value="F:nucleic acid binding"/>
    <property type="evidence" value="ECO:0007669"/>
    <property type="project" value="InterPro"/>
</dbReference>
<evidence type="ECO:0000259" key="3">
    <source>
        <dbReference type="PROSITE" id="PS50158"/>
    </source>
</evidence>
<feature type="compositionally biased region" description="Polar residues" evidence="2">
    <location>
        <begin position="387"/>
        <end position="401"/>
    </location>
</feature>
<dbReference type="PANTHER" id="PTHR33116">
    <property type="entry name" value="REVERSE TRANSCRIPTASE ZINC-BINDING DOMAIN-CONTAINING PROTEIN-RELATED-RELATED"/>
    <property type="match status" value="1"/>
</dbReference>
<dbReference type="InterPro" id="IPR001878">
    <property type="entry name" value="Znf_CCHC"/>
</dbReference>
<accession>A0A699GHY0</accession>
<dbReference type="GO" id="GO:0003964">
    <property type="term" value="F:RNA-directed DNA polymerase activity"/>
    <property type="evidence" value="ECO:0007669"/>
    <property type="project" value="UniProtKB-KW"/>
</dbReference>
<feature type="domain" description="CCHC-type" evidence="3">
    <location>
        <begin position="171"/>
        <end position="188"/>
    </location>
</feature>
<gene>
    <name evidence="4" type="ORF">Tci_001029</name>
</gene>
<comment type="caution">
    <text evidence="4">The sequence shown here is derived from an EMBL/GenBank/DDBJ whole genome shotgun (WGS) entry which is preliminary data.</text>
</comment>
<sequence>MDMVCDENDDRFEWKGVAEQVVKHFKSFLERQFNLKALNEGYSIKNYVRKFLRAPLPKWRARVMAIEESKDLTSLSLDELIGNLKVHEMIIKKDSEIVKENVERKSLYLKAKKESIDEECLTSGSEDEEYAMALRDFKKFFKRRGRFMRQPRNDKKAFQRSRDDKNDKSDRKCFRCGDPNHLIGECPKPPKDKNQRALVGGSWSDSGEEDDEKDSGCSKHMTGIRKLFSSYKAYNKGNVIFGSNLREFAQILDIPCEGACVFTDKWSLDELAYGVPTDGPYQTNPPSPDDIILYIRIDREGQVTRIRHEQEIEVQDHQVLTHEIVSTLKPLKEIIWENVFCLEYVMGESIEFYNQSYVLYNRVMNPLTAQQERKTRKDRGTRRGRHSNFSSFVFDQPSSSHLNDDDDDGNDKGTSRASTYSSTHFVNSLTNEKMVSWIMVCVRTSALSVCVNEERFGYFKGGRGKGCKELKISHLCFADDLLVLCHGDLKSVKVVKRAFDSFSGIFGLLPNLGKSTIFFGNVNDSTKEEVLNLLPLKIDFSKDFYDARVISPKVKQMWLES</sequence>
<feature type="region of interest" description="Disordered" evidence="2">
    <location>
        <begin position="151"/>
        <end position="171"/>
    </location>
</feature>
<keyword evidence="4" id="KW-0808">Transferase</keyword>
<feature type="compositionally biased region" description="Basic residues" evidence="2">
    <location>
        <begin position="374"/>
        <end position="386"/>
    </location>
</feature>
<protein>
    <submittedName>
        <fullName evidence="4">RNA-directed DNA polymerase, eukaryota, reverse transcriptase zinc-binding domain protein</fullName>
    </submittedName>
</protein>
<dbReference type="PANTHER" id="PTHR33116:SF76">
    <property type="entry name" value="DUF4283 DOMAIN-CONTAINING PROTEIN"/>
    <property type="match status" value="1"/>
</dbReference>
<feature type="region of interest" description="Disordered" evidence="2">
    <location>
        <begin position="185"/>
        <end position="217"/>
    </location>
</feature>
<evidence type="ECO:0000256" key="2">
    <source>
        <dbReference type="SAM" id="MobiDB-lite"/>
    </source>
</evidence>